<feature type="compositionally biased region" description="Polar residues" evidence="1">
    <location>
        <begin position="19"/>
        <end position="29"/>
    </location>
</feature>
<sequence>PTTHNVQAHRDGQAIMQPSIGSPQKSPTVEQCNIPRPTALSVKSPQVCSWKSTLQYGLAAVSVSENPAGKEMVFSDPGVQACSNCQSTDASDGGR</sequence>
<dbReference type="GeneID" id="25321064"/>
<evidence type="ECO:0000256" key="1">
    <source>
        <dbReference type="SAM" id="MobiDB-lite"/>
    </source>
</evidence>
<reference evidence="2 3" key="1">
    <citation type="submission" date="2015-04" db="EMBL/GenBank/DDBJ databases">
        <authorList>
            <person name="Heijne W.H."/>
            <person name="Fedorova N.D."/>
            <person name="Nierman W.C."/>
            <person name="Vollebregt A.W."/>
            <person name="Zhao Z."/>
            <person name="Wu L."/>
            <person name="Kumar M."/>
            <person name="Stam H."/>
            <person name="van den Berg M.A."/>
            <person name="Pel H.J."/>
        </authorList>
    </citation>
    <scope>NUCLEOTIDE SEQUENCE [LARGE SCALE GENOMIC DNA]</scope>
    <source>
        <strain evidence="2 3">CBS 393.64</strain>
    </source>
</reference>
<evidence type="ECO:0000313" key="3">
    <source>
        <dbReference type="Proteomes" id="UP000053958"/>
    </source>
</evidence>
<dbReference type="Proteomes" id="UP000053958">
    <property type="component" value="Unassembled WGS sequence"/>
</dbReference>
<feature type="region of interest" description="Disordered" evidence="1">
    <location>
        <begin position="1"/>
        <end position="29"/>
    </location>
</feature>
<accession>A0A0F4YG90</accession>
<feature type="non-terminal residue" evidence="2">
    <location>
        <position position="1"/>
    </location>
</feature>
<dbReference type="AlphaFoldDB" id="A0A0F4YG90"/>
<evidence type="ECO:0000313" key="2">
    <source>
        <dbReference type="EMBL" id="KKA17262.1"/>
    </source>
</evidence>
<organism evidence="2 3">
    <name type="scientific">Rasamsonia emersonii (strain ATCC 16479 / CBS 393.64 / IMI 116815)</name>
    <dbReference type="NCBI Taxonomy" id="1408163"/>
    <lineage>
        <taxon>Eukaryota</taxon>
        <taxon>Fungi</taxon>
        <taxon>Dikarya</taxon>
        <taxon>Ascomycota</taxon>
        <taxon>Pezizomycotina</taxon>
        <taxon>Eurotiomycetes</taxon>
        <taxon>Eurotiomycetidae</taxon>
        <taxon>Eurotiales</taxon>
        <taxon>Trichocomaceae</taxon>
        <taxon>Rasamsonia</taxon>
    </lineage>
</organism>
<gene>
    <name evidence="2" type="ORF">T310_8991</name>
</gene>
<keyword evidence="3" id="KW-1185">Reference proteome</keyword>
<proteinExistence type="predicted"/>
<name>A0A0F4YG90_RASE3</name>
<dbReference type="EMBL" id="LASV01000681">
    <property type="protein sequence ID" value="KKA17262.1"/>
    <property type="molecule type" value="Genomic_DNA"/>
</dbReference>
<comment type="caution">
    <text evidence="2">The sequence shown here is derived from an EMBL/GenBank/DDBJ whole genome shotgun (WGS) entry which is preliminary data.</text>
</comment>
<dbReference type="RefSeq" id="XP_013323874.1">
    <property type="nucleotide sequence ID" value="XM_013468420.1"/>
</dbReference>
<protein>
    <submittedName>
        <fullName evidence="2">Uncharacterized protein</fullName>
    </submittedName>
</protein>